<comment type="function">
    <text evidence="12">Component of the signal recognition particle (SRP) complex, a ribonucleoprotein complex that mediates the cotranslational targeting of secretory and membrane proteins to the endoplasmic reticulum (ER). The SRP complex interacts with the signal sequence in nascent secretory and membrane proteins and directs them to the membrane of the ER.</text>
</comment>
<gene>
    <name evidence="14" type="ORF">CVIRNUC_006596</name>
</gene>
<dbReference type="GO" id="GO:0006614">
    <property type="term" value="P:SRP-dependent cotranslational protein targeting to membrane"/>
    <property type="evidence" value="ECO:0007669"/>
    <property type="project" value="InterPro"/>
</dbReference>
<keyword evidence="7 12" id="KW-0694">RNA-binding</keyword>
<reference evidence="14 15" key="1">
    <citation type="submission" date="2023-10" db="EMBL/GenBank/DDBJ databases">
        <authorList>
            <person name="Maclean D."/>
            <person name="Macfadyen A."/>
        </authorList>
    </citation>
    <scope>NUCLEOTIDE SEQUENCE [LARGE SCALE GENOMIC DNA]</scope>
</reference>
<evidence type="ECO:0000256" key="3">
    <source>
        <dbReference type="ARBA" id="ARBA00004604"/>
    </source>
</evidence>
<dbReference type="GO" id="GO:0005730">
    <property type="term" value="C:nucleolus"/>
    <property type="evidence" value="ECO:0007669"/>
    <property type="project" value="UniProtKB-SubCell"/>
</dbReference>
<dbReference type="GO" id="GO:0005786">
    <property type="term" value="C:signal recognition particle, endoplasmic reticulum targeting"/>
    <property type="evidence" value="ECO:0007669"/>
    <property type="project" value="UniProtKB-KW"/>
</dbReference>
<dbReference type="InterPro" id="IPR034652">
    <property type="entry name" value="SRP68-RBD"/>
</dbReference>
<keyword evidence="9" id="KW-0539">Nucleus</keyword>
<evidence type="ECO:0000256" key="9">
    <source>
        <dbReference type="ARBA" id="ARBA00023242"/>
    </source>
</evidence>
<dbReference type="Pfam" id="PF16969">
    <property type="entry name" value="SRP68"/>
    <property type="match status" value="1"/>
</dbReference>
<evidence type="ECO:0000256" key="11">
    <source>
        <dbReference type="ARBA" id="ARBA00029498"/>
    </source>
</evidence>
<comment type="subcellular location">
    <subcellularLocation>
        <location evidence="2 12">Cytoplasm</location>
    </subcellularLocation>
    <subcellularLocation>
        <location evidence="1">Endoplasmic reticulum</location>
    </subcellularLocation>
    <subcellularLocation>
        <location evidence="3">Nucleus</location>
        <location evidence="3">Nucleolus</location>
    </subcellularLocation>
</comment>
<keyword evidence="5 12" id="KW-0963">Cytoplasm</keyword>
<evidence type="ECO:0000256" key="5">
    <source>
        <dbReference type="ARBA" id="ARBA00022490"/>
    </source>
</evidence>
<dbReference type="FunFam" id="1.10.3450.40:FF:000001">
    <property type="entry name" value="Signal recognition particle subunit SRP68"/>
    <property type="match status" value="1"/>
</dbReference>
<dbReference type="AlphaFoldDB" id="A0AAV1I9N8"/>
<keyword evidence="8 12" id="KW-0733">Signal recognition particle</keyword>
<evidence type="ECO:0000256" key="8">
    <source>
        <dbReference type="ARBA" id="ARBA00023135"/>
    </source>
</evidence>
<comment type="caution">
    <text evidence="14">The sequence shown here is derived from an EMBL/GenBank/DDBJ whole genome shotgun (WGS) entry which is preliminary data.</text>
</comment>
<dbReference type="GO" id="GO:0005829">
    <property type="term" value="C:cytosol"/>
    <property type="evidence" value="ECO:0007669"/>
    <property type="project" value="UniProtKB-ARBA"/>
</dbReference>
<dbReference type="InterPro" id="IPR038253">
    <property type="entry name" value="SRP68_N_sf"/>
</dbReference>
<feature type="region of interest" description="Disordered" evidence="13">
    <location>
        <begin position="369"/>
        <end position="402"/>
    </location>
</feature>
<evidence type="ECO:0000256" key="10">
    <source>
        <dbReference type="ARBA" id="ARBA00023274"/>
    </source>
</evidence>
<evidence type="ECO:0000256" key="2">
    <source>
        <dbReference type="ARBA" id="ARBA00004496"/>
    </source>
</evidence>
<protein>
    <recommendedName>
        <fullName evidence="11 12">Signal recognition particle subunit SRP68</fullName>
        <shortName evidence="12">SRP68</shortName>
    </recommendedName>
</protein>
<dbReference type="PANTHER" id="PTHR12860:SF0">
    <property type="entry name" value="SIGNAL RECOGNITION PARTICLE SUBUNIT SRP68"/>
    <property type="match status" value="1"/>
</dbReference>
<accession>A0AAV1I9N8</accession>
<comment type="similarity">
    <text evidence="4 12">Belongs to the SRP68 family.</text>
</comment>
<keyword evidence="6" id="KW-0256">Endoplasmic reticulum</keyword>
<keyword evidence="15" id="KW-1185">Reference proteome</keyword>
<evidence type="ECO:0000256" key="12">
    <source>
        <dbReference type="PIRNR" id="PIRNR038995"/>
    </source>
</evidence>
<dbReference type="InterPro" id="IPR026258">
    <property type="entry name" value="SRP68"/>
</dbReference>
<evidence type="ECO:0000256" key="7">
    <source>
        <dbReference type="ARBA" id="ARBA00022884"/>
    </source>
</evidence>
<dbReference type="Proteomes" id="UP001314263">
    <property type="component" value="Unassembled WGS sequence"/>
</dbReference>
<proteinExistence type="inferred from homology"/>
<dbReference type="CDD" id="cd15481">
    <property type="entry name" value="SRP68-RBD"/>
    <property type="match status" value="1"/>
</dbReference>
<evidence type="ECO:0000256" key="1">
    <source>
        <dbReference type="ARBA" id="ARBA00004240"/>
    </source>
</evidence>
<evidence type="ECO:0000256" key="4">
    <source>
        <dbReference type="ARBA" id="ARBA00009352"/>
    </source>
</evidence>
<dbReference type="GO" id="GO:0008312">
    <property type="term" value="F:7S RNA binding"/>
    <property type="evidence" value="ECO:0007669"/>
    <property type="project" value="InterPro"/>
</dbReference>
<evidence type="ECO:0000256" key="6">
    <source>
        <dbReference type="ARBA" id="ARBA00022824"/>
    </source>
</evidence>
<organism evidence="14 15">
    <name type="scientific">Coccomyxa viridis</name>
    <dbReference type="NCBI Taxonomy" id="1274662"/>
    <lineage>
        <taxon>Eukaryota</taxon>
        <taxon>Viridiplantae</taxon>
        <taxon>Chlorophyta</taxon>
        <taxon>core chlorophytes</taxon>
        <taxon>Trebouxiophyceae</taxon>
        <taxon>Trebouxiophyceae incertae sedis</taxon>
        <taxon>Coccomyxaceae</taxon>
        <taxon>Coccomyxa</taxon>
    </lineage>
</organism>
<dbReference type="PANTHER" id="PTHR12860">
    <property type="entry name" value="SIGNAL RECOGNITION PARTICLE 68 KDA PROTEIN"/>
    <property type="match status" value="1"/>
</dbReference>
<keyword evidence="10 12" id="KW-0687">Ribonucleoprotein</keyword>
<dbReference type="GO" id="GO:0005783">
    <property type="term" value="C:endoplasmic reticulum"/>
    <property type="evidence" value="ECO:0007669"/>
    <property type="project" value="UniProtKB-SubCell"/>
</dbReference>
<dbReference type="EMBL" id="CAUYUE010000008">
    <property type="protein sequence ID" value="CAK0783397.1"/>
    <property type="molecule type" value="Genomic_DNA"/>
</dbReference>
<dbReference type="GO" id="GO:0005047">
    <property type="term" value="F:signal recognition particle binding"/>
    <property type="evidence" value="ECO:0007669"/>
    <property type="project" value="InterPro"/>
</dbReference>
<evidence type="ECO:0000256" key="13">
    <source>
        <dbReference type="SAM" id="MobiDB-lite"/>
    </source>
</evidence>
<sequence>MTGTEGAEDMTIDQEDLPVAPPVNLAVTQTINTAQAQHGLRHSDYARYRQYCTRKLHRLHKALKLTHGRGKFVPRKLDAKTVTEVGHLMIPLVSAERAWSQAMELKAQLEKEAISYKRQHMIRRLSKASKCAQQLAELASARGDARTALEAQAYALWMAGTLAFERQQWQPALAKLLRAQNVYQQLAKLGSLELQAVLNRMLDEVATPIKFCQYKLHGPSGADDSLKVPDSPSGKLIQAKLQALKEQQQDGDIKPSSGGVTAIAWRGTTSVVSAERVRVALGQALELSKQVDSAEAAGKPAEERAELHAKMIAAFNEAKGFIRHSLSAGRSGEQAAGAQEELSMLDVTVTGTQLERMLQRGKALAADVRQRYEASGQDEPAAAQPVKKRKKSKLDKSGPPKADEVVRAFDGLIGHVKELSETAARLGGSAGETLLEECTAQRATMAAVRCFYVARSYLAAGKAVEAAGLFQRATERVFQAEEAWDDLEHPDAAALKDLEALKEQAVAWRCLARAESIAQRKLLEQRAQEGMGELGLEAKPTATYLLDNLDCWESFAGNESQPARLYPIPPPLQSIAVRPFMLDSALSFVQPPSLEHRVKKEEAKSTFSRMFTWGGGKK</sequence>
<name>A0AAV1I9N8_9CHLO</name>
<dbReference type="PIRSF" id="PIRSF038995">
    <property type="entry name" value="SRP68"/>
    <property type="match status" value="1"/>
</dbReference>
<dbReference type="GO" id="GO:0030942">
    <property type="term" value="F:endoplasmic reticulum signal peptide binding"/>
    <property type="evidence" value="ECO:0007669"/>
    <property type="project" value="InterPro"/>
</dbReference>
<evidence type="ECO:0000313" key="15">
    <source>
        <dbReference type="Proteomes" id="UP001314263"/>
    </source>
</evidence>
<dbReference type="Gene3D" id="1.10.3450.40">
    <property type="entry name" value="Signal recognition particle, SRP68 subunit, RNA-binding domain"/>
    <property type="match status" value="1"/>
</dbReference>
<evidence type="ECO:0000313" key="14">
    <source>
        <dbReference type="EMBL" id="CAK0783397.1"/>
    </source>
</evidence>